<keyword evidence="1" id="KW-1133">Transmembrane helix</keyword>
<keyword evidence="1" id="KW-0812">Transmembrane</keyword>
<keyword evidence="3" id="KW-1185">Reference proteome</keyword>
<evidence type="ECO:0000313" key="3">
    <source>
        <dbReference type="Proteomes" id="UP000767392"/>
    </source>
</evidence>
<keyword evidence="1" id="KW-0472">Membrane</keyword>
<gene>
    <name evidence="2" type="ORF">DY048_02235</name>
</gene>
<organism evidence="2 3">
    <name type="scientific">Apilactobacillus timberlakei</name>
    <dbReference type="NCBI Taxonomy" id="2008380"/>
    <lineage>
        <taxon>Bacteria</taxon>
        <taxon>Bacillati</taxon>
        <taxon>Bacillota</taxon>
        <taxon>Bacilli</taxon>
        <taxon>Lactobacillales</taxon>
        <taxon>Lactobacillaceae</taxon>
        <taxon>Apilactobacillus</taxon>
    </lineage>
</organism>
<accession>A0ABY2YXF7</accession>
<proteinExistence type="predicted"/>
<feature type="transmembrane region" description="Helical" evidence="1">
    <location>
        <begin position="6"/>
        <end position="25"/>
    </location>
</feature>
<dbReference type="Proteomes" id="UP000767392">
    <property type="component" value="Unassembled WGS sequence"/>
</dbReference>
<evidence type="ECO:0000313" key="2">
    <source>
        <dbReference type="EMBL" id="TPR15098.1"/>
    </source>
</evidence>
<dbReference type="RefSeq" id="WP_105987556.1">
    <property type="nucleotide sequence ID" value="NZ_POST01000002.1"/>
</dbReference>
<dbReference type="EMBL" id="QUAM01000002">
    <property type="protein sequence ID" value="TPR15098.1"/>
    <property type="molecule type" value="Genomic_DNA"/>
</dbReference>
<protein>
    <submittedName>
        <fullName evidence="2">Uncharacterized protein</fullName>
    </submittedName>
</protein>
<comment type="caution">
    <text evidence="2">The sequence shown here is derived from an EMBL/GenBank/DDBJ whole genome shotgun (WGS) entry which is preliminary data.</text>
</comment>
<sequence>MLIFEMIVGFITAIIIYNVIHHFFITRPIDIGNKETINVLDDFIYHLNDNLDNTLNIVERNNNSVVWGRNIYDYEYILKYTHNHFNEEHLRININSLIKTFNNSKKFNHDVIVTDFFIRDGLIHIDLAYLLNSATYEYVLDMKKLDK</sequence>
<name>A0ABY2YXF7_9LACO</name>
<reference evidence="2 3" key="1">
    <citation type="submission" date="2018-08" db="EMBL/GenBank/DDBJ databases">
        <title>Comparative genomics of wild bee and flower associated Lactobacillus reveals potential adaptation to the bee host.</title>
        <authorList>
            <person name="Vuong H.Q."/>
            <person name="Mcfrederick Q.S."/>
        </authorList>
    </citation>
    <scope>NUCLEOTIDE SEQUENCE [LARGE SCALE GENOMIC DNA]</scope>
    <source>
        <strain evidence="2 3">HV_04</strain>
    </source>
</reference>
<evidence type="ECO:0000256" key="1">
    <source>
        <dbReference type="SAM" id="Phobius"/>
    </source>
</evidence>